<dbReference type="Proteomes" id="UP000077755">
    <property type="component" value="Chromosome 4"/>
</dbReference>
<evidence type="ECO:0000313" key="2">
    <source>
        <dbReference type="EMBL" id="WOG95958.1"/>
    </source>
</evidence>
<reference evidence="2" key="1">
    <citation type="journal article" date="2016" name="Nat. Genet.">
        <title>A high-quality carrot genome assembly provides new insights into carotenoid accumulation and asterid genome evolution.</title>
        <authorList>
            <person name="Iorizzo M."/>
            <person name="Ellison S."/>
            <person name="Senalik D."/>
            <person name="Zeng P."/>
            <person name="Satapoomin P."/>
            <person name="Huang J."/>
            <person name="Bowman M."/>
            <person name="Iovene M."/>
            <person name="Sanseverino W."/>
            <person name="Cavagnaro P."/>
            <person name="Yildiz M."/>
            <person name="Macko-Podgorni A."/>
            <person name="Moranska E."/>
            <person name="Grzebelus E."/>
            <person name="Grzebelus D."/>
            <person name="Ashrafi H."/>
            <person name="Zheng Z."/>
            <person name="Cheng S."/>
            <person name="Spooner D."/>
            <person name="Van Deynze A."/>
            <person name="Simon P."/>
        </authorList>
    </citation>
    <scope>NUCLEOTIDE SEQUENCE</scope>
    <source>
        <tissue evidence="2">Leaf</tissue>
    </source>
</reference>
<feature type="compositionally biased region" description="Low complexity" evidence="1">
    <location>
        <begin position="40"/>
        <end position="53"/>
    </location>
</feature>
<evidence type="ECO:0000256" key="1">
    <source>
        <dbReference type="SAM" id="MobiDB-lite"/>
    </source>
</evidence>
<gene>
    <name evidence="2" type="ORF">DCAR_0415288</name>
</gene>
<sequence length="146" mass="16712">MTGRGTSGGSNDGDRVAANTRAIEELRQSMTRLETMCQQLLNNQANPNNNQNLHQRRRGGKETEIDDSDSGESEEEQIGFENLENNQPRNDYKIRADIPLFHGRLGIEDFLDWVSEVERFFEFAEVTEHRQVKLVAYKLRSGAAVW</sequence>
<protein>
    <recommendedName>
        <fullName evidence="4">Retrotransposon gag domain-containing protein</fullName>
    </recommendedName>
</protein>
<keyword evidence="3" id="KW-1185">Reference proteome</keyword>
<proteinExistence type="predicted"/>
<evidence type="ECO:0000313" key="3">
    <source>
        <dbReference type="Proteomes" id="UP000077755"/>
    </source>
</evidence>
<organism evidence="2 3">
    <name type="scientific">Daucus carota subsp. sativus</name>
    <name type="common">Carrot</name>
    <dbReference type="NCBI Taxonomy" id="79200"/>
    <lineage>
        <taxon>Eukaryota</taxon>
        <taxon>Viridiplantae</taxon>
        <taxon>Streptophyta</taxon>
        <taxon>Embryophyta</taxon>
        <taxon>Tracheophyta</taxon>
        <taxon>Spermatophyta</taxon>
        <taxon>Magnoliopsida</taxon>
        <taxon>eudicotyledons</taxon>
        <taxon>Gunneridae</taxon>
        <taxon>Pentapetalae</taxon>
        <taxon>asterids</taxon>
        <taxon>campanulids</taxon>
        <taxon>Apiales</taxon>
        <taxon>Apiaceae</taxon>
        <taxon>Apioideae</taxon>
        <taxon>Scandiceae</taxon>
        <taxon>Daucinae</taxon>
        <taxon>Daucus</taxon>
        <taxon>Daucus sect. Daucus</taxon>
    </lineage>
</organism>
<feature type="region of interest" description="Disordered" evidence="1">
    <location>
        <begin position="1"/>
        <end position="22"/>
    </location>
</feature>
<dbReference type="AlphaFoldDB" id="A0AAF0WWV0"/>
<feature type="region of interest" description="Disordered" evidence="1">
    <location>
        <begin position="40"/>
        <end position="91"/>
    </location>
</feature>
<evidence type="ECO:0008006" key="4">
    <source>
        <dbReference type="Google" id="ProtNLM"/>
    </source>
</evidence>
<name>A0AAF0WWV0_DAUCS</name>
<reference evidence="2" key="2">
    <citation type="submission" date="2022-03" db="EMBL/GenBank/DDBJ databases">
        <title>Draft title - Genomic analysis of global carrot germplasm unveils the trajectory of domestication and the origin of high carotenoid orange carrot.</title>
        <authorList>
            <person name="Iorizzo M."/>
            <person name="Ellison S."/>
            <person name="Senalik D."/>
            <person name="Macko-Podgorni A."/>
            <person name="Grzebelus D."/>
            <person name="Bostan H."/>
            <person name="Rolling W."/>
            <person name="Curaba J."/>
            <person name="Simon P."/>
        </authorList>
    </citation>
    <scope>NUCLEOTIDE SEQUENCE</scope>
    <source>
        <tissue evidence="2">Leaf</tissue>
    </source>
</reference>
<accession>A0AAF0WWV0</accession>
<dbReference type="EMBL" id="CP093346">
    <property type="protein sequence ID" value="WOG95958.1"/>
    <property type="molecule type" value="Genomic_DNA"/>
</dbReference>
<feature type="compositionally biased region" description="Gly residues" evidence="1">
    <location>
        <begin position="1"/>
        <end position="11"/>
    </location>
</feature>
<feature type="compositionally biased region" description="Acidic residues" evidence="1">
    <location>
        <begin position="64"/>
        <end position="78"/>
    </location>
</feature>